<feature type="compositionally biased region" description="Basic residues" evidence="1">
    <location>
        <begin position="354"/>
        <end position="364"/>
    </location>
</feature>
<evidence type="ECO:0000313" key="3">
    <source>
        <dbReference type="Proteomes" id="UP000485484"/>
    </source>
</evidence>
<comment type="caution">
    <text evidence="2">The sequence shown here is derived from an EMBL/GenBank/DDBJ whole genome shotgun (WGS) entry which is preliminary data.</text>
</comment>
<dbReference type="EMBL" id="MWAK01000403">
    <property type="protein sequence ID" value="OPZ89162.1"/>
    <property type="molecule type" value="Genomic_DNA"/>
</dbReference>
<reference evidence="2 3" key="1">
    <citation type="submission" date="2017-02" db="EMBL/GenBank/DDBJ databases">
        <title>Delving into the versatile metabolic prowess of the omnipresent phylum Bacteroidetes.</title>
        <authorList>
            <person name="Nobu M.K."/>
            <person name="Mei R."/>
            <person name="Narihiro T."/>
            <person name="Kuroda K."/>
            <person name="Liu W.-T."/>
        </authorList>
    </citation>
    <scope>NUCLEOTIDE SEQUENCE [LARGE SCALE GENOMIC DNA]</scope>
    <source>
        <strain evidence="2">ADurb.Bin417</strain>
    </source>
</reference>
<evidence type="ECO:0000313" key="2">
    <source>
        <dbReference type="EMBL" id="OPZ89162.1"/>
    </source>
</evidence>
<sequence length="375" mass="40939">MHPGRLVLLLLQQPAGRLLHPADTDSAGPAAAAGPLQAWQTARLPNRLFPGTAASPGNRPRGLPAARPPDVQVPRTYLLHLRQQRYRLQFPGRPGYQELPEERVPGNRFLLAALPSRRAYRLCALRHLLHQRLHEYRRRTAGLPGPDAAPVPVHRLLRPPDLRGRPGNLRLPDAGRRLRLPALRPEQPDLLRGLPRVPASDHRPGPLPGPGPGRKPHDGKAGVETCPSPGPALLGPQHYLHSHAVPLPGLLLRHPGLACLPERISHPGLPGLPPAGLLLRGHGPGRPGPFQWLAPFPALGDRRHPGRSRLVHPAALDRQDLRTGAVPTRIVPEPLPLRESAETAEFPGPAGLRTRPRHRHRRPVPHLPKGPGDLL</sequence>
<protein>
    <submittedName>
        <fullName evidence="2">Uncharacterized protein</fullName>
    </submittedName>
</protein>
<accession>A0A1V5M7J0</accession>
<gene>
    <name evidence="2" type="ORF">BWY73_01556</name>
</gene>
<feature type="region of interest" description="Disordered" evidence="1">
    <location>
        <begin position="334"/>
        <end position="375"/>
    </location>
</feature>
<evidence type="ECO:0000256" key="1">
    <source>
        <dbReference type="SAM" id="MobiDB-lite"/>
    </source>
</evidence>
<dbReference type="Proteomes" id="UP000485484">
    <property type="component" value="Unassembled WGS sequence"/>
</dbReference>
<feature type="region of interest" description="Disordered" evidence="1">
    <location>
        <begin position="144"/>
        <end position="230"/>
    </location>
</feature>
<feature type="region of interest" description="Disordered" evidence="1">
    <location>
        <begin position="47"/>
        <end position="70"/>
    </location>
</feature>
<proteinExistence type="predicted"/>
<dbReference type="AlphaFoldDB" id="A0A1V5M7J0"/>
<organism evidence="2 3">
    <name type="scientific">candidate division TA06 bacterium ADurb.Bin417</name>
    <dbReference type="NCBI Taxonomy" id="1852828"/>
    <lineage>
        <taxon>Bacteria</taxon>
        <taxon>Bacteria division TA06</taxon>
    </lineage>
</organism>
<name>A0A1V5M7J0_UNCT6</name>